<accession>A0ABU3W269</accession>
<dbReference type="RefSeq" id="WP_316974844.1">
    <property type="nucleotide sequence ID" value="NZ_JAWIIJ010000014.1"/>
</dbReference>
<gene>
    <name evidence="2" type="ORF">RYS15_17245</name>
</gene>
<organism evidence="2 3">
    <name type="scientific">Marinobacter xestospongiae</name>
    <dbReference type="NCBI Taxonomy" id="994319"/>
    <lineage>
        <taxon>Bacteria</taxon>
        <taxon>Pseudomonadati</taxon>
        <taxon>Pseudomonadota</taxon>
        <taxon>Gammaproteobacteria</taxon>
        <taxon>Pseudomonadales</taxon>
        <taxon>Marinobacteraceae</taxon>
        <taxon>Marinobacter</taxon>
    </lineage>
</organism>
<feature type="transmembrane region" description="Helical" evidence="1">
    <location>
        <begin position="35"/>
        <end position="56"/>
    </location>
</feature>
<comment type="caution">
    <text evidence="2">The sequence shown here is derived from an EMBL/GenBank/DDBJ whole genome shotgun (WGS) entry which is preliminary data.</text>
</comment>
<name>A0ABU3W269_9GAMM</name>
<keyword evidence="1" id="KW-0812">Transmembrane</keyword>
<feature type="transmembrane region" description="Helical" evidence="1">
    <location>
        <begin position="129"/>
        <end position="147"/>
    </location>
</feature>
<evidence type="ECO:0000313" key="3">
    <source>
        <dbReference type="Proteomes" id="UP001269819"/>
    </source>
</evidence>
<evidence type="ECO:0000256" key="1">
    <source>
        <dbReference type="SAM" id="Phobius"/>
    </source>
</evidence>
<feature type="transmembrane region" description="Helical" evidence="1">
    <location>
        <begin position="288"/>
        <end position="309"/>
    </location>
</feature>
<dbReference type="PANTHER" id="PTHR37308:SF1">
    <property type="entry name" value="POLYPRENYL-PHOSPHATE TRANSPORTER"/>
    <property type="match status" value="1"/>
</dbReference>
<dbReference type="Proteomes" id="UP001269819">
    <property type="component" value="Unassembled WGS sequence"/>
</dbReference>
<feature type="transmembrane region" description="Helical" evidence="1">
    <location>
        <begin position="159"/>
        <end position="189"/>
    </location>
</feature>
<reference evidence="2 3" key="1">
    <citation type="submission" date="2023-10" db="EMBL/GenBank/DDBJ databases">
        <title>Characteristics and mechanism of a salt-tolerant marine origin heterotrophic nitrifying- aerobic denitrifying bacteria Marinobacter xestospongiae HN1.</title>
        <authorList>
            <person name="Qi R."/>
        </authorList>
    </citation>
    <scope>NUCLEOTIDE SEQUENCE [LARGE SCALE GENOMIC DNA]</scope>
    <source>
        <strain evidence="2 3">HN1</strain>
    </source>
</reference>
<feature type="transmembrane region" description="Helical" evidence="1">
    <location>
        <begin position="104"/>
        <end position="122"/>
    </location>
</feature>
<sequence>MSLADDRSHSSLGIVLRGLAMGAADIVPGVSGGTIAFITGIYFRLLAAVNSVPSAVLGELLKGRVKAFWIRCDGTFLALLLAGILVSIVTMASMISYLLQAYPILVWSFFFGLILASVWHVLRQLQRPDWPLLAPLALGVVFAWWVTTLPVGQVSPSGLVFFGAGALAICAMILPGISGSFILVILGMYAPVLAAIKGAQLATLALFAGGCLVGLLSIARLLTWAIHRYHDAVMALLTGFMIGALNKVWPWKETLSWRTNSAGEQVPLSQVSVSPDRFSELTGEPSQWALALGLAIAGFVAVLLVEWLGQRRLPKAAAKT</sequence>
<dbReference type="Pfam" id="PF04018">
    <property type="entry name" value="VCA0040-like"/>
    <property type="match status" value="1"/>
</dbReference>
<dbReference type="PANTHER" id="PTHR37308">
    <property type="entry name" value="INTEGRAL MEMBRANE PROTEIN"/>
    <property type="match status" value="1"/>
</dbReference>
<keyword evidence="3" id="KW-1185">Reference proteome</keyword>
<feature type="transmembrane region" description="Helical" evidence="1">
    <location>
        <begin position="201"/>
        <end position="226"/>
    </location>
</feature>
<dbReference type="EMBL" id="JAWIIJ010000014">
    <property type="protein sequence ID" value="MDV2080435.1"/>
    <property type="molecule type" value="Genomic_DNA"/>
</dbReference>
<evidence type="ECO:0000313" key="2">
    <source>
        <dbReference type="EMBL" id="MDV2080435.1"/>
    </source>
</evidence>
<protein>
    <submittedName>
        <fullName evidence="2">DUF368 domain-containing protein</fullName>
    </submittedName>
</protein>
<feature type="transmembrane region" description="Helical" evidence="1">
    <location>
        <begin position="76"/>
        <end position="98"/>
    </location>
</feature>
<proteinExistence type="predicted"/>
<keyword evidence="1" id="KW-0472">Membrane</keyword>
<keyword evidence="1" id="KW-1133">Transmembrane helix</keyword>
<dbReference type="InterPro" id="IPR007163">
    <property type="entry name" value="VCA0040-like"/>
</dbReference>